<dbReference type="OrthoDB" id="6133115at2759"/>
<dbReference type="PANTHER" id="PTHR45740:SF2">
    <property type="entry name" value="POLY [ADP-RIBOSE] POLYMERASE"/>
    <property type="match status" value="1"/>
</dbReference>
<dbReference type="SUPFAM" id="SSF56399">
    <property type="entry name" value="ADP-ribosylation"/>
    <property type="match status" value="1"/>
</dbReference>
<feature type="domain" description="PARP catalytic" evidence="2">
    <location>
        <begin position="654"/>
        <end position="849"/>
    </location>
</feature>
<name>Q22SD0_TETTS</name>
<dbReference type="EC" id="2.4.2.-" evidence="1"/>
<dbReference type="PROSITE" id="PS51059">
    <property type="entry name" value="PARP_CATALYTIC"/>
    <property type="match status" value="1"/>
</dbReference>
<evidence type="ECO:0000259" key="2">
    <source>
        <dbReference type="PROSITE" id="PS51059"/>
    </source>
</evidence>
<dbReference type="InterPro" id="IPR012317">
    <property type="entry name" value="Poly(ADP-ribose)pol_cat_dom"/>
</dbReference>
<gene>
    <name evidence="3" type="ORF">TTHERM_00006060</name>
</gene>
<keyword evidence="4" id="KW-1185">Reference proteome</keyword>
<proteinExistence type="predicted"/>
<dbReference type="EMBL" id="GG662845">
    <property type="protein sequence ID" value="EAR87842.2"/>
    <property type="molecule type" value="Genomic_DNA"/>
</dbReference>
<keyword evidence="1" id="KW-0808">Transferase</keyword>
<dbReference type="GeneID" id="7832643"/>
<dbReference type="AlphaFoldDB" id="Q22SD0"/>
<dbReference type="GO" id="GO:0005634">
    <property type="term" value="C:nucleus"/>
    <property type="evidence" value="ECO:0007669"/>
    <property type="project" value="TreeGrafter"/>
</dbReference>
<dbReference type="GO" id="GO:0003950">
    <property type="term" value="F:NAD+ poly-ADP-ribosyltransferase activity"/>
    <property type="evidence" value="ECO:0007669"/>
    <property type="project" value="UniProtKB-UniRule"/>
</dbReference>
<evidence type="ECO:0000313" key="4">
    <source>
        <dbReference type="Proteomes" id="UP000009168"/>
    </source>
</evidence>
<keyword evidence="1" id="KW-0328">Glycosyltransferase</keyword>
<dbReference type="Pfam" id="PF00644">
    <property type="entry name" value="PARP"/>
    <property type="match status" value="1"/>
</dbReference>
<dbReference type="GO" id="GO:1990404">
    <property type="term" value="F:NAD+-protein mono-ADP-ribosyltransferase activity"/>
    <property type="evidence" value="ECO:0007669"/>
    <property type="project" value="TreeGrafter"/>
</dbReference>
<dbReference type="Proteomes" id="UP000009168">
    <property type="component" value="Unassembled WGS sequence"/>
</dbReference>
<dbReference type="InParanoid" id="Q22SD0"/>
<dbReference type="HOGENOM" id="CLU_015996_0_0_1"/>
<organism evidence="3 4">
    <name type="scientific">Tetrahymena thermophila (strain SB210)</name>
    <dbReference type="NCBI Taxonomy" id="312017"/>
    <lineage>
        <taxon>Eukaryota</taxon>
        <taxon>Sar</taxon>
        <taxon>Alveolata</taxon>
        <taxon>Ciliophora</taxon>
        <taxon>Intramacronucleata</taxon>
        <taxon>Oligohymenophorea</taxon>
        <taxon>Hymenostomatida</taxon>
        <taxon>Tetrahymenina</taxon>
        <taxon>Tetrahymenidae</taxon>
        <taxon>Tetrahymena</taxon>
    </lineage>
</organism>
<accession>Q22SD0</accession>
<dbReference type="Gene3D" id="3.90.228.10">
    <property type="match status" value="1"/>
</dbReference>
<evidence type="ECO:0000256" key="1">
    <source>
        <dbReference type="RuleBase" id="RU362114"/>
    </source>
</evidence>
<sequence>MDSNQGQNQVSEDKSLFTVIDRFALNLVKQNFQRQIAEIENQFKVSITIIEEYGQVLIKRTSDEVSTPELEKELFQQVGYKVLELTIIQSSKLKEGKIDSNSEFYLKIEKNLKKKYESLNRKQDYEISLQTNDIDQNFSSSKKYKPLVLKSLNIKGKFVVKICKIEQPENLNFDKIDVVVLNMTKTGIYLDEFGYQLVKSNNQLNLLLKSLKQQIQHSDYIDEKVFLVGSKNISLIIQFEDNEDACINRLLQILDKLKDQKFQQKGNLRIFIGWRPCCGQKYFETLYKYLEKLDSSKTYLQFPTEICLVTDEGLENQVLQVVQTVQFNQTVSGKIEMKKEVLWNINTEKYPRFVDQNVQLPGIVLGKELTEMIEKATELKQEEFYCALKLDGQEKQFFQTPKELGMNPEIVDRLKLNLKALKETNLSQSCTNQILNQCDFYYYLHPYEEDYKMYPEDVQNVIRSYVKLGFFELRLERDSCTMDIITPIFKINIKQLTMQQIQGNKKLVYLKRQEKQVQVMNTEQKQAYDEIMKINVLQFLQSDQAEKAQDLTLKSKPYIYVRAKPETYDEISQFITQLKLNSFVTHHIKINQQNLNTVVKQYLEQTSLIENVEISIVDDILLIYGFKKTLNRILPALMSKVCDSKYGEESVYAIPSFWEPQNNNHLLFSLSLNSVEAVKCINMFNQSMSNIVRKVYRIQNMNLWKNYQFEKETLLQKGNASERLLFHGPGVNVNPETIYTAIEEGFDFRNDSIQNGQIFGRGAHFHDQASKANQYAYITSGKRQIIIASVLIGKAFETSSNASYTKPPVITEGKEQRYDSVKSNNQEGNNTYAVYHNSKAYPYYLLEYD</sequence>
<dbReference type="RefSeq" id="XP_001008087.2">
    <property type="nucleotide sequence ID" value="XM_001008087.3"/>
</dbReference>
<dbReference type="eggNOG" id="ENOG502S6U3">
    <property type="taxonomic scope" value="Eukaryota"/>
</dbReference>
<reference evidence="4" key="1">
    <citation type="journal article" date="2006" name="PLoS Biol.">
        <title>Macronuclear genome sequence of the ciliate Tetrahymena thermophila, a model eukaryote.</title>
        <authorList>
            <person name="Eisen J.A."/>
            <person name="Coyne R.S."/>
            <person name="Wu M."/>
            <person name="Wu D."/>
            <person name="Thiagarajan M."/>
            <person name="Wortman J.R."/>
            <person name="Badger J.H."/>
            <person name="Ren Q."/>
            <person name="Amedeo P."/>
            <person name="Jones K.M."/>
            <person name="Tallon L.J."/>
            <person name="Delcher A.L."/>
            <person name="Salzberg S.L."/>
            <person name="Silva J.C."/>
            <person name="Haas B.J."/>
            <person name="Majoros W.H."/>
            <person name="Farzad M."/>
            <person name="Carlton J.M."/>
            <person name="Smith R.K. Jr."/>
            <person name="Garg J."/>
            <person name="Pearlman R.E."/>
            <person name="Karrer K.M."/>
            <person name="Sun L."/>
            <person name="Manning G."/>
            <person name="Elde N.C."/>
            <person name="Turkewitz A.P."/>
            <person name="Asai D.J."/>
            <person name="Wilkes D.E."/>
            <person name="Wang Y."/>
            <person name="Cai H."/>
            <person name="Collins K."/>
            <person name="Stewart B.A."/>
            <person name="Lee S.R."/>
            <person name="Wilamowska K."/>
            <person name="Weinberg Z."/>
            <person name="Ruzzo W.L."/>
            <person name="Wloga D."/>
            <person name="Gaertig J."/>
            <person name="Frankel J."/>
            <person name="Tsao C.-C."/>
            <person name="Gorovsky M.A."/>
            <person name="Keeling P.J."/>
            <person name="Waller R.F."/>
            <person name="Patron N.J."/>
            <person name="Cherry J.M."/>
            <person name="Stover N.A."/>
            <person name="Krieger C.J."/>
            <person name="del Toro C."/>
            <person name="Ryder H.F."/>
            <person name="Williamson S.C."/>
            <person name="Barbeau R.A."/>
            <person name="Hamilton E.P."/>
            <person name="Orias E."/>
        </authorList>
    </citation>
    <scope>NUCLEOTIDE SEQUENCE [LARGE SCALE GENOMIC DNA]</scope>
    <source>
        <strain evidence="4">SB210</strain>
    </source>
</reference>
<dbReference type="InterPro" id="IPR051712">
    <property type="entry name" value="ARTD-AVP"/>
</dbReference>
<protein>
    <recommendedName>
        <fullName evidence="1">Poly [ADP-ribose] polymerase</fullName>
        <shortName evidence="1">PARP</shortName>
        <ecNumber evidence="1">2.4.2.-</ecNumber>
    </recommendedName>
</protein>
<evidence type="ECO:0000313" key="3">
    <source>
        <dbReference type="EMBL" id="EAR87842.2"/>
    </source>
</evidence>
<dbReference type="PANTHER" id="PTHR45740">
    <property type="entry name" value="POLY [ADP-RIBOSE] POLYMERASE"/>
    <property type="match status" value="1"/>
</dbReference>
<dbReference type="KEGG" id="tet:TTHERM_00006060"/>
<keyword evidence="1" id="KW-0520">NAD</keyword>